<protein>
    <submittedName>
        <fullName evidence="2">MFS transporter</fullName>
    </submittedName>
</protein>
<feature type="transmembrane region" description="Helical" evidence="1">
    <location>
        <begin position="275"/>
        <end position="292"/>
    </location>
</feature>
<dbReference type="SUPFAM" id="SSF103473">
    <property type="entry name" value="MFS general substrate transporter"/>
    <property type="match status" value="1"/>
</dbReference>
<dbReference type="Pfam" id="PF07690">
    <property type="entry name" value="MFS_1"/>
    <property type="match status" value="2"/>
</dbReference>
<proteinExistence type="predicted"/>
<dbReference type="PANTHER" id="PTHR23542:SF1">
    <property type="entry name" value="MAJOR FACILITATOR SUPERFAMILY (MFS) PROFILE DOMAIN-CONTAINING PROTEIN"/>
    <property type="match status" value="1"/>
</dbReference>
<keyword evidence="1" id="KW-0812">Transmembrane</keyword>
<dbReference type="EMBL" id="SDPO01000002">
    <property type="protein sequence ID" value="RXZ48520.1"/>
    <property type="molecule type" value="Genomic_DNA"/>
</dbReference>
<dbReference type="AlphaFoldDB" id="A0A4Q2JQJ2"/>
<name>A0A4Q2JQJ2_9MICO</name>
<keyword evidence="3" id="KW-1185">Reference proteome</keyword>
<sequence>MGSYSELLRTSGVARIIAAQLTARFPSGMLSLAFLLHVEQQTGSYGSAGLVLAATSIGQAIAGPLTSRLMGRLGMRPVLIATLAVCVTAVVAIAVLPLTVPLYMAVGLVAGLANPPVQPAVRTIYPKMVNSRQLTPLFSLDASAQEIIWVVGPVVTTFVATQVGTVWAILLAAVLMVVGGIWFISSPELGRVRIPRSKRRFGTVLGRPPVMLATIVGFLLIGACAAIEAGVVAAFGHDGAEAGIVLAIFSVGSLAGGLFLGHVPIGPWSTARRMFIVFAGTALAAGLMDFWWLSITLFIAGIGIAPALAVLFAIVSASVKFSDTAEAYGWVGTGQLIGAALGSALAGFLIDGNGAQGAFWAATGLAFLGFLVPLLGRRWHPDLRGRDASPIPDTEPVATQPS</sequence>
<feature type="transmembrane region" description="Helical" evidence="1">
    <location>
        <begin position="327"/>
        <end position="350"/>
    </location>
</feature>
<feature type="transmembrane region" description="Helical" evidence="1">
    <location>
        <begin position="210"/>
        <end position="236"/>
    </location>
</feature>
<feature type="transmembrane region" description="Helical" evidence="1">
    <location>
        <begin position="166"/>
        <end position="189"/>
    </location>
</feature>
<organism evidence="2 3">
    <name type="scientific">Agromyces fucosus</name>
    <dbReference type="NCBI Taxonomy" id="41985"/>
    <lineage>
        <taxon>Bacteria</taxon>
        <taxon>Bacillati</taxon>
        <taxon>Actinomycetota</taxon>
        <taxon>Actinomycetes</taxon>
        <taxon>Micrococcales</taxon>
        <taxon>Microbacteriaceae</taxon>
        <taxon>Agromyces</taxon>
    </lineage>
</organism>
<comment type="caution">
    <text evidence="2">The sequence shown here is derived from an EMBL/GenBank/DDBJ whole genome shotgun (WGS) entry which is preliminary data.</text>
</comment>
<dbReference type="GO" id="GO:0022857">
    <property type="term" value="F:transmembrane transporter activity"/>
    <property type="evidence" value="ECO:0007669"/>
    <property type="project" value="InterPro"/>
</dbReference>
<keyword evidence="1" id="KW-1133">Transmembrane helix</keyword>
<reference evidence="2 3" key="1">
    <citation type="submission" date="2019-01" db="EMBL/GenBank/DDBJ databases">
        <authorList>
            <person name="Li J."/>
        </authorList>
    </citation>
    <scope>NUCLEOTIDE SEQUENCE [LARGE SCALE GENOMIC DNA]</scope>
    <source>
        <strain evidence="2 3">CCUG 35506</strain>
    </source>
</reference>
<feature type="transmembrane region" description="Helical" evidence="1">
    <location>
        <begin position="78"/>
        <end position="96"/>
    </location>
</feature>
<feature type="transmembrane region" description="Helical" evidence="1">
    <location>
        <begin position="298"/>
        <end position="315"/>
    </location>
</feature>
<keyword evidence="1" id="KW-0472">Membrane</keyword>
<evidence type="ECO:0000313" key="3">
    <source>
        <dbReference type="Proteomes" id="UP000292935"/>
    </source>
</evidence>
<dbReference type="Proteomes" id="UP000292935">
    <property type="component" value="Unassembled WGS sequence"/>
</dbReference>
<dbReference type="RefSeq" id="WP_129230898.1">
    <property type="nucleotide sequence ID" value="NZ_SDPO01000002.1"/>
</dbReference>
<feature type="transmembrane region" description="Helical" evidence="1">
    <location>
        <begin position="242"/>
        <end position="263"/>
    </location>
</feature>
<dbReference type="Gene3D" id="1.20.1250.20">
    <property type="entry name" value="MFS general substrate transporter like domains"/>
    <property type="match status" value="1"/>
</dbReference>
<dbReference type="OrthoDB" id="4686510at2"/>
<gene>
    <name evidence="2" type="ORF">ESP57_05800</name>
</gene>
<evidence type="ECO:0000313" key="2">
    <source>
        <dbReference type="EMBL" id="RXZ48520.1"/>
    </source>
</evidence>
<dbReference type="InterPro" id="IPR011701">
    <property type="entry name" value="MFS"/>
</dbReference>
<evidence type="ECO:0000256" key="1">
    <source>
        <dbReference type="SAM" id="Phobius"/>
    </source>
</evidence>
<feature type="transmembrane region" description="Helical" evidence="1">
    <location>
        <begin position="356"/>
        <end position="376"/>
    </location>
</feature>
<accession>A0A4Q2JQJ2</accession>
<dbReference type="PANTHER" id="PTHR23542">
    <property type="match status" value="1"/>
</dbReference>
<dbReference type="InterPro" id="IPR036259">
    <property type="entry name" value="MFS_trans_sf"/>
</dbReference>